<comment type="caution">
    <text evidence="3">The sequence shown here is derived from an EMBL/GenBank/DDBJ whole genome shotgun (WGS) entry which is preliminary data.</text>
</comment>
<dbReference type="PANTHER" id="PTHR15670">
    <property type="entry name" value="RHO GTPASE ACTIVATING PROTEIN 11A"/>
    <property type="match status" value="1"/>
</dbReference>
<dbReference type="SUPFAM" id="SSF48350">
    <property type="entry name" value="GTPase activation domain, GAP"/>
    <property type="match status" value="1"/>
</dbReference>
<keyword evidence="4" id="KW-1185">Reference proteome</keyword>
<gene>
    <name evidence="3" type="ORF">G0U57_012367</name>
</gene>
<name>A0A8T1SBM4_CHESE</name>
<dbReference type="InterPro" id="IPR000198">
    <property type="entry name" value="RhoGAP_dom"/>
</dbReference>
<dbReference type="InterPro" id="IPR008936">
    <property type="entry name" value="Rho_GTPase_activation_prot"/>
</dbReference>
<feature type="non-terminal residue" evidence="3">
    <location>
        <position position="1"/>
    </location>
</feature>
<evidence type="ECO:0000259" key="2">
    <source>
        <dbReference type="PROSITE" id="PS50238"/>
    </source>
</evidence>
<accession>A0A8T1SBM4</accession>
<organism evidence="3 4">
    <name type="scientific">Chelydra serpentina</name>
    <name type="common">Snapping turtle</name>
    <name type="synonym">Testudo serpentina</name>
    <dbReference type="NCBI Taxonomy" id="8475"/>
    <lineage>
        <taxon>Eukaryota</taxon>
        <taxon>Metazoa</taxon>
        <taxon>Chordata</taxon>
        <taxon>Craniata</taxon>
        <taxon>Vertebrata</taxon>
        <taxon>Euteleostomi</taxon>
        <taxon>Archelosauria</taxon>
        <taxon>Testudinata</taxon>
        <taxon>Testudines</taxon>
        <taxon>Cryptodira</taxon>
        <taxon>Durocryptodira</taxon>
        <taxon>Americhelydia</taxon>
        <taxon>Chelydroidea</taxon>
        <taxon>Chelydridae</taxon>
        <taxon>Chelydra</taxon>
    </lineage>
</organism>
<feature type="domain" description="Rho-GAP" evidence="2">
    <location>
        <begin position="56"/>
        <end position="103"/>
    </location>
</feature>
<evidence type="ECO:0000256" key="1">
    <source>
        <dbReference type="SAM" id="MobiDB-lite"/>
    </source>
</evidence>
<dbReference type="Gene3D" id="1.10.555.10">
    <property type="entry name" value="Rho GTPase activation protein"/>
    <property type="match status" value="1"/>
</dbReference>
<reference evidence="3 4" key="1">
    <citation type="journal article" date="2020" name="G3 (Bethesda)">
        <title>Draft Genome of the Common Snapping Turtle, Chelydra serpentina, a Model for Phenotypic Plasticity in Reptiles.</title>
        <authorList>
            <person name="Das D."/>
            <person name="Singh S.K."/>
            <person name="Bierstedt J."/>
            <person name="Erickson A."/>
            <person name="Galli G.L.J."/>
            <person name="Crossley D.A. 2nd"/>
            <person name="Rhen T."/>
        </authorList>
    </citation>
    <scope>NUCLEOTIDE SEQUENCE [LARGE SCALE GENOMIC DNA]</scope>
    <source>
        <strain evidence="3">KW</strain>
    </source>
</reference>
<protein>
    <submittedName>
        <fullName evidence="3">Rho GTPase activating protein 11A</fullName>
    </submittedName>
</protein>
<evidence type="ECO:0000313" key="3">
    <source>
        <dbReference type="EMBL" id="KAG6926261.1"/>
    </source>
</evidence>
<feature type="region of interest" description="Disordered" evidence="1">
    <location>
        <begin position="28"/>
        <end position="52"/>
    </location>
</feature>
<proteinExistence type="predicted"/>
<dbReference type="InterPro" id="IPR042869">
    <property type="entry name" value="ARHGAP11A/B"/>
</dbReference>
<dbReference type="AlphaFoldDB" id="A0A8T1SBM4"/>
<dbReference type="Proteomes" id="UP000765507">
    <property type="component" value="Unassembled WGS sequence"/>
</dbReference>
<evidence type="ECO:0000313" key="4">
    <source>
        <dbReference type="Proteomes" id="UP000765507"/>
    </source>
</evidence>
<dbReference type="OrthoDB" id="410651at2759"/>
<dbReference type="GO" id="GO:0007165">
    <property type="term" value="P:signal transduction"/>
    <property type="evidence" value="ECO:0007669"/>
    <property type="project" value="InterPro"/>
</dbReference>
<sequence length="103" mass="11367">MPSPERRELAEVVVHYLRSAGVRLKRWKPALSHSPGQEKPPRASPAGPFGTPLQALPLSESVEGVPRFLVQICEALRCHLHTEGLFRKSGSVTRIKALKVRAP</sequence>
<dbReference type="EMBL" id="JAHGAV010000332">
    <property type="protein sequence ID" value="KAG6926261.1"/>
    <property type="molecule type" value="Genomic_DNA"/>
</dbReference>
<dbReference type="PROSITE" id="PS50238">
    <property type="entry name" value="RHOGAP"/>
    <property type="match status" value="1"/>
</dbReference>
<dbReference type="GO" id="GO:0005096">
    <property type="term" value="F:GTPase activator activity"/>
    <property type="evidence" value="ECO:0007669"/>
    <property type="project" value="TreeGrafter"/>
</dbReference>
<dbReference type="PANTHER" id="PTHR15670:SF4">
    <property type="entry name" value="RHO GTPASE-ACTIVATING PROTEIN 11A"/>
    <property type="match status" value="1"/>
</dbReference>